<dbReference type="FunFam" id="3.40.50.300:FF:000287">
    <property type="entry name" value="Multidrug ABC transporter ATP-binding protein"/>
    <property type="match status" value="1"/>
</dbReference>
<dbReference type="AlphaFoldDB" id="A0AAD2FTA6"/>
<dbReference type="EMBL" id="CAKOGP040001803">
    <property type="protein sequence ID" value="CAJ1952462.1"/>
    <property type="molecule type" value="Genomic_DNA"/>
</dbReference>
<reference evidence="13" key="1">
    <citation type="submission" date="2023-08" db="EMBL/GenBank/DDBJ databases">
        <authorList>
            <person name="Audoor S."/>
            <person name="Bilcke G."/>
        </authorList>
    </citation>
    <scope>NUCLEOTIDE SEQUENCE</scope>
</reference>
<dbReference type="PROSITE" id="PS50893">
    <property type="entry name" value="ABC_TRANSPORTER_2"/>
    <property type="match status" value="1"/>
</dbReference>
<evidence type="ECO:0000256" key="7">
    <source>
        <dbReference type="ARBA" id="ARBA00023136"/>
    </source>
</evidence>
<gene>
    <name evidence="13" type="ORF">CYCCA115_LOCUS13565</name>
</gene>
<feature type="transmembrane region" description="Helical" evidence="10">
    <location>
        <begin position="380"/>
        <end position="401"/>
    </location>
</feature>
<feature type="transmembrane region" description="Helical" evidence="10">
    <location>
        <begin position="407"/>
        <end position="428"/>
    </location>
</feature>
<evidence type="ECO:0000259" key="12">
    <source>
        <dbReference type="PROSITE" id="PS50929"/>
    </source>
</evidence>
<dbReference type="GO" id="GO:0016020">
    <property type="term" value="C:membrane"/>
    <property type="evidence" value="ECO:0007669"/>
    <property type="project" value="UniProtKB-SubCell"/>
</dbReference>
<dbReference type="InterPro" id="IPR003439">
    <property type="entry name" value="ABC_transporter-like_ATP-bd"/>
</dbReference>
<dbReference type="SUPFAM" id="SSF52540">
    <property type="entry name" value="P-loop containing nucleoside triphosphate hydrolases"/>
    <property type="match status" value="1"/>
</dbReference>
<evidence type="ECO:0000256" key="3">
    <source>
        <dbReference type="ARBA" id="ARBA00022692"/>
    </source>
</evidence>
<feature type="domain" description="ABC transmembrane type-1" evidence="12">
    <location>
        <begin position="271"/>
        <end position="576"/>
    </location>
</feature>
<evidence type="ECO:0000256" key="6">
    <source>
        <dbReference type="ARBA" id="ARBA00022989"/>
    </source>
</evidence>
<keyword evidence="6 10" id="KW-1133">Transmembrane helix</keyword>
<evidence type="ECO:0000256" key="5">
    <source>
        <dbReference type="ARBA" id="ARBA00022840"/>
    </source>
</evidence>
<keyword evidence="5" id="KW-0067">ATP-binding</keyword>
<dbReference type="PANTHER" id="PTHR24221:SF503">
    <property type="entry name" value="MITOCHONDRIAL POTASSIUM CHANNEL ATP-BINDING SUBUNIT"/>
    <property type="match status" value="1"/>
</dbReference>
<protein>
    <recommendedName>
        <fullName evidence="15">ATP-dependent transporter ycf16</fullName>
    </recommendedName>
</protein>
<evidence type="ECO:0000256" key="1">
    <source>
        <dbReference type="ARBA" id="ARBA00004141"/>
    </source>
</evidence>
<dbReference type="InterPro" id="IPR003593">
    <property type="entry name" value="AAA+_ATPase"/>
</dbReference>
<sequence>MFPPEFSLDLDVSSSWLVVCAVAVNIQLLRLSVEYIQASNDSNSNDYKEEHHMKKTSTKGGSKSDLKKGLKESKTSSYGTLDPVPDAESQPLVGDNSRRLASSFAMLSFKLQCLMMLIFTVAVFIDVTTVISDWFVLFALLVVALGAPITLSDRYRMRFGRFQRFLYLLSAMLAWLPIFISFMKNREDATTGDYAVLLLISMYGIWSWGESMILPIPGEEDDDELYIAPPPDTKKELSRGAMIKMLRPYFWPDETSDSATINRIRAIFTWVCVILSKVCNLTSPLFLGWASTALAHEDYGKTIEYSILYAFIQFLGSTFKEGQSLIYLKVAQAAFVQLSEQSFVHLHSLSLDWHLQKKLGEVIRSMDRGIAACDTLMKYLFLWLVPAMVECVVVCLIFATYFDYLPLALSVFYFVWAYVVWTILVTLWRKKFRKAVVQSDNEWHDRFTDSLVNFETVKYFTAEDHERQRFGASVRKYQKGSVQVQASLSFLNISQRVILQTCLGVSLSLAAMGIKKRIDCCRDHGCDVGVGECCKAIDIDTCPGMQVGDFVAVLTYIIQLFQPLNFLGSIYNAVVMAFVDLANLSQLLAESPDVQDSPSAVDLPATNEFDPDIAVEFDNVSFNYPSQLQKKGLKGVSFKMKRGTTTAIVGPTGAGKTTISRLFFRFYDVNRGAIKINGIDLRSISQTQLRQAIGVVPQAACMFNDTIRFNLRYGKQDATDEELEQAANDAQLLDFIKNLENGWDTMVGDRGLKLSGGEQQRAAIARCLLKDPPFVLLDEATSALDTITENSIQEALDRLGAQRTVLVIAHRLGTIRNADNIIVLKDGSVAEQGTHEQLMKQNGAYAEMWNMQLHSTADRPPTPEE</sequence>
<feature type="transmembrane region" description="Helical" evidence="10">
    <location>
        <begin position="104"/>
        <end position="125"/>
    </location>
</feature>
<evidence type="ECO:0000259" key="11">
    <source>
        <dbReference type="PROSITE" id="PS50893"/>
    </source>
</evidence>
<dbReference type="GO" id="GO:0016887">
    <property type="term" value="F:ATP hydrolysis activity"/>
    <property type="evidence" value="ECO:0007669"/>
    <property type="project" value="InterPro"/>
</dbReference>
<dbReference type="CDD" id="cd18560">
    <property type="entry name" value="ABC_6TM_ATM1_ABCB7_HMT1_ABCB6"/>
    <property type="match status" value="1"/>
</dbReference>
<dbReference type="PANTHER" id="PTHR24221">
    <property type="entry name" value="ATP-BINDING CASSETTE SUB-FAMILY B"/>
    <property type="match status" value="1"/>
</dbReference>
<name>A0AAD2FTA6_9STRA</name>
<comment type="subcellular location">
    <subcellularLocation>
        <location evidence="1">Membrane</location>
        <topology evidence="1">Multi-pass membrane protein</topology>
    </subcellularLocation>
</comment>
<feature type="compositionally biased region" description="Basic and acidic residues" evidence="9">
    <location>
        <begin position="62"/>
        <end position="74"/>
    </location>
</feature>
<feature type="transmembrane region" description="Helical" evidence="10">
    <location>
        <begin position="131"/>
        <end position="152"/>
    </location>
</feature>
<dbReference type="SUPFAM" id="SSF90123">
    <property type="entry name" value="ABC transporter transmembrane region"/>
    <property type="match status" value="1"/>
</dbReference>
<evidence type="ECO:0008006" key="15">
    <source>
        <dbReference type="Google" id="ProtNLM"/>
    </source>
</evidence>
<evidence type="ECO:0000256" key="2">
    <source>
        <dbReference type="ARBA" id="ARBA00022448"/>
    </source>
</evidence>
<feature type="region of interest" description="Disordered" evidence="9">
    <location>
        <begin position="42"/>
        <end position="90"/>
    </location>
</feature>
<keyword evidence="7 10" id="KW-0472">Membrane</keyword>
<feature type="transmembrane region" description="Helical" evidence="10">
    <location>
        <begin position="12"/>
        <end position="29"/>
    </location>
</feature>
<dbReference type="Gene3D" id="3.40.50.300">
    <property type="entry name" value="P-loop containing nucleotide triphosphate hydrolases"/>
    <property type="match status" value="1"/>
</dbReference>
<dbReference type="InterPro" id="IPR011527">
    <property type="entry name" value="ABC1_TM_dom"/>
</dbReference>
<dbReference type="Pfam" id="PF00664">
    <property type="entry name" value="ABC_membrane"/>
    <property type="match status" value="1"/>
</dbReference>
<keyword evidence="3 10" id="KW-0812">Transmembrane</keyword>
<dbReference type="GO" id="GO:0140359">
    <property type="term" value="F:ABC-type transporter activity"/>
    <property type="evidence" value="ECO:0007669"/>
    <property type="project" value="InterPro"/>
</dbReference>
<feature type="transmembrane region" description="Helical" evidence="10">
    <location>
        <begin position="164"/>
        <end position="183"/>
    </location>
</feature>
<dbReference type="PROSITE" id="PS00211">
    <property type="entry name" value="ABC_TRANSPORTER_1"/>
    <property type="match status" value="1"/>
</dbReference>
<dbReference type="SMART" id="SM00382">
    <property type="entry name" value="AAA"/>
    <property type="match status" value="1"/>
</dbReference>
<evidence type="ECO:0000313" key="13">
    <source>
        <dbReference type="EMBL" id="CAJ1952462.1"/>
    </source>
</evidence>
<dbReference type="InterPro" id="IPR036640">
    <property type="entry name" value="ABC1_TM_sf"/>
</dbReference>
<dbReference type="PROSITE" id="PS50929">
    <property type="entry name" value="ABC_TM1F"/>
    <property type="match status" value="1"/>
</dbReference>
<organism evidence="13 14">
    <name type="scientific">Cylindrotheca closterium</name>
    <dbReference type="NCBI Taxonomy" id="2856"/>
    <lineage>
        <taxon>Eukaryota</taxon>
        <taxon>Sar</taxon>
        <taxon>Stramenopiles</taxon>
        <taxon>Ochrophyta</taxon>
        <taxon>Bacillariophyta</taxon>
        <taxon>Bacillariophyceae</taxon>
        <taxon>Bacillariophycidae</taxon>
        <taxon>Bacillariales</taxon>
        <taxon>Bacillariaceae</taxon>
        <taxon>Cylindrotheca</taxon>
    </lineage>
</organism>
<dbReference type="GO" id="GO:0005524">
    <property type="term" value="F:ATP binding"/>
    <property type="evidence" value="ECO:0007669"/>
    <property type="project" value="UniProtKB-KW"/>
</dbReference>
<feature type="transmembrane region" description="Helical" evidence="10">
    <location>
        <begin position="189"/>
        <end position="206"/>
    </location>
</feature>
<comment type="caution">
    <text evidence="13">The sequence shown here is derived from an EMBL/GenBank/DDBJ whole genome shotgun (WGS) entry which is preliminary data.</text>
</comment>
<evidence type="ECO:0000256" key="4">
    <source>
        <dbReference type="ARBA" id="ARBA00022741"/>
    </source>
</evidence>
<comment type="similarity">
    <text evidence="8">Belongs to the ABC transporter superfamily. ABCB family. Heavy Metal importer (TC 3.A.1.210) subfamily.</text>
</comment>
<keyword evidence="4" id="KW-0547">Nucleotide-binding</keyword>
<proteinExistence type="inferred from homology"/>
<dbReference type="InterPro" id="IPR039421">
    <property type="entry name" value="Type_1_exporter"/>
</dbReference>
<dbReference type="InterPro" id="IPR027417">
    <property type="entry name" value="P-loop_NTPase"/>
</dbReference>
<dbReference type="InterPro" id="IPR017871">
    <property type="entry name" value="ABC_transporter-like_CS"/>
</dbReference>
<evidence type="ECO:0000313" key="14">
    <source>
        <dbReference type="Proteomes" id="UP001295423"/>
    </source>
</evidence>
<feature type="domain" description="ABC transporter" evidence="11">
    <location>
        <begin position="615"/>
        <end position="851"/>
    </location>
</feature>
<dbReference type="Proteomes" id="UP001295423">
    <property type="component" value="Unassembled WGS sequence"/>
</dbReference>
<evidence type="ECO:0000256" key="8">
    <source>
        <dbReference type="ARBA" id="ARBA00024363"/>
    </source>
</evidence>
<evidence type="ECO:0000256" key="9">
    <source>
        <dbReference type="SAM" id="MobiDB-lite"/>
    </source>
</evidence>
<keyword evidence="2" id="KW-0813">Transport</keyword>
<dbReference type="Pfam" id="PF00005">
    <property type="entry name" value="ABC_tran"/>
    <property type="match status" value="1"/>
</dbReference>
<accession>A0AAD2FTA6</accession>
<dbReference type="Gene3D" id="1.20.1560.10">
    <property type="entry name" value="ABC transporter type 1, transmembrane domain"/>
    <property type="match status" value="1"/>
</dbReference>
<evidence type="ECO:0000256" key="10">
    <source>
        <dbReference type="SAM" id="Phobius"/>
    </source>
</evidence>
<keyword evidence="14" id="KW-1185">Reference proteome</keyword>